<dbReference type="FunFam" id="3.10.290.10:FF:000003">
    <property type="entry name" value="Pseudouridine synthase"/>
    <property type="match status" value="1"/>
</dbReference>
<dbReference type="Gene3D" id="3.10.290.10">
    <property type="entry name" value="RNA-binding S4 domain"/>
    <property type="match status" value="1"/>
</dbReference>
<evidence type="ECO:0000313" key="9">
    <source>
        <dbReference type="EMBL" id="KKB46076.1"/>
    </source>
</evidence>
<evidence type="ECO:0000259" key="8">
    <source>
        <dbReference type="SMART" id="SM00363"/>
    </source>
</evidence>
<dbReference type="InterPro" id="IPR042092">
    <property type="entry name" value="PsdUridine_s_RsuA/RluB/E/F_cat"/>
</dbReference>
<dbReference type="HOGENOM" id="CLU_024979_6_1_10"/>
<dbReference type="NCBIfam" id="TIGR00093">
    <property type="entry name" value="pseudouridine synthase"/>
    <property type="match status" value="1"/>
</dbReference>
<dbReference type="AlphaFoldDB" id="A0A0F5IKM8"/>
<comment type="catalytic activity">
    <reaction evidence="4">
        <text>uridine(2604) in 23S rRNA = pseudouridine(2604) in 23S rRNA</text>
        <dbReference type="Rhea" id="RHEA:38875"/>
        <dbReference type="Rhea" id="RHEA-COMP:10093"/>
        <dbReference type="Rhea" id="RHEA-COMP:10094"/>
        <dbReference type="ChEBI" id="CHEBI:65314"/>
        <dbReference type="ChEBI" id="CHEBI:65315"/>
        <dbReference type="EC" id="5.4.99.21"/>
    </reaction>
</comment>
<dbReference type="SMART" id="SM00363">
    <property type="entry name" value="S4"/>
    <property type="match status" value="1"/>
</dbReference>
<evidence type="ECO:0000256" key="4">
    <source>
        <dbReference type="ARBA" id="ARBA00036535"/>
    </source>
</evidence>
<feature type="region of interest" description="Disordered" evidence="7">
    <location>
        <begin position="233"/>
        <end position="302"/>
    </location>
</feature>
<proteinExistence type="inferred from homology"/>
<name>A0A0F5IKM8_9BACT</name>
<dbReference type="PATRIC" id="fig|1203610.3.peg.5425"/>
<dbReference type="Gene3D" id="3.30.70.580">
    <property type="entry name" value="Pseudouridine synthase I, catalytic domain, N-terminal subdomain"/>
    <property type="match status" value="1"/>
</dbReference>
<comment type="similarity">
    <text evidence="1 6">Belongs to the pseudouridine synthase RsuA family.</text>
</comment>
<dbReference type="Pfam" id="PF00849">
    <property type="entry name" value="PseudoU_synth_2"/>
    <property type="match status" value="1"/>
</dbReference>
<protein>
    <recommendedName>
        <fullName evidence="6">Pseudouridine synthase</fullName>
        <ecNumber evidence="6">5.4.99.-</ecNumber>
    </recommendedName>
</protein>
<sequence>MQIRINKYISESGFCSRREADKYIEQGAVTLDGKKVEMGTQVLPGQVVRVFGEIISGKAESIIIAYNKPVGIVSTTDPAEKDNIVNAIGHSERIFPIGRLDKDSQGLLLLTNEGDIVNKILRVNNNHDKEYFVTVDKPVTADFIKRMQGGIPILGVVTRKCELTQKGTHSFTIVLRQGLNRQIRRMCEYLGYNVTKLQRTRIMHIHLNDLKIGQYRDLTPAETETLYKKIANSVKTEEASAKKGKPARSTTPKNSTITKSQPVKSSPAKKERPATGNFKPGKPAAGRKTSFNPKSKTQRRSR</sequence>
<keyword evidence="2 6" id="KW-0413">Isomerase</keyword>
<evidence type="ECO:0000256" key="1">
    <source>
        <dbReference type="ARBA" id="ARBA00008348"/>
    </source>
</evidence>
<feature type="domain" description="RNA-binding S4" evidence="8">
    <location>
        <begin position="3"/>
        <end position="63"/>
    </location>
</feature>
<dbReference type="Gene3D" id="3.30.70.1560">
    <property type="entry name" value="Alpha-L RNA-binding motif"/>
    <property type="match status" value="1"/>
</dbReference>
<dbReference type="EC" id="5.4.99.-" evidence="6"/>
<evidence type="ECO:0000256" key="6">
    <source>
        <dbReference type="RuleBase" id="RU003887"/>
    </source>
</evidence>
<dbReference type="CDD" id="cd00165">
    <property type="entry name" value="S4"/>
    <property type="match status" value="1"/>
</dbReference>
<evidence type="ECO:0000256" key="5">
    <source>
        <dbReference type="PROSITE-ProRule" id="PRU00182"/>
    </source>
</evidence>
<dbReference type="InterPro" id="IPR002942">
    <property type="entry name" value="S4_RNA-bd"/>
</dbReference>
<dbReference type="InterPro" id="IPR000748">
    <property type="entry name" value="PsdUridine_synth_RsuA/RluB/E/F"/>
</dbReference>
<dbReference type="InterPro" id="IPR050343">
    <property type="entry name" value="RsuA_PseudoU_synthase"/>
</dbReference>
<dbReference type="GO" id="GO:0000455">
    <property type="term" value="P:enzyme-directed rRNA pseudouridine synthesis"/>
    <property type="evidence" value="ECO:0007669"/>
    <property type="project" value="UniProtKB-ARBA"/>
</dbReference>
<reference evidence="9 10" key="1">
    <citation type="submission" date="2013-04" db="EMBL/GenBank/DDBJ databases">
        <title>The Genome Sequence of Parabacteroides gordonii DSM 23371.</title>
        <authorList>
            <consortium name="The Broad Institute Genomics Platform"/>
            <person name="Earl A."/>
            <person name="Ward D."/>
            <person name="Feldgarden M."/>
            <person name="Gevers D."/>
            <person name="Martens E."/>
            <person name="Sakamoto M."/>
            <person name="Benno Y."/>
            <person name="Suzuki N."/>
            <person name="Matsunaga N."/>
            <person name="Koshihara K."/>
            <person name="Seki M."/>
            <person name="Komiya H."/>
            <person name="Walker B."/>
            <person name="Young S."/>
            <person name="Zeng Q."/>
            <person name="Gargeya S."/>
            <person name="Fitzgerald M."/>
            <person name="Haas B."/>
            <person name="Abouelleil A."/>
            <person name="Allen A.W."/>
            <person name="Alvarado L."/>
            <person name="Arachchi H.M."/>
            <person name="Berlin A.M."/>
            <person name="Chapman S.B."/>
            <person name="Gainer-Dewar J."/>
            <person name="Goldberg J."/>
            <person name="Griggs A."/>
            <person name="Gujja S."/>
            <person name="Hansen M."/>
            <person name="Howarth C."/>
            <person name="Imamovic A."/>
            <person name="Ireland A."/>
            <person name="Larimer J."/>
            <person name="McCowan C."/>
            <person name="Murphy C."/>
            <person name="Pearson M."/>
            <person name="Poon T.W."/>
            <person name="Priest M."/>
            <person name="Roberts A."/>
            <person name="Saif S."/>
            <person name="Shea T."/>
            <person name="Sisk P."/>
            <person name="Sykes S."/>
            <person name="Wortman J."/>
            <person name="Nusbaum C."/>
            <person name="Birren B."/>
        </authorList>
    </citation>
    <scope>NUCLEOTIDE SEQUENCE [LARGE SCALE GENOMIC DNA]</scope>
    <source>
        <strain evidence="9 10">MS-1</strain>
    </source>
</reference>
<dbReference type="STRING" id="1203610.HMPREF1536_05310"/>
<keyword evidence="5" id="KW-0694">RNA-binding</keyword>
<dbReference type="EMBL" id="AQHW01000030">
    <property type="protein sequence ID" value="KKB46076.1"/>
    <property type="molecule type" value="Genomic_DNA"/>
</dbReference>
<organism evidence="9 10">
    <name type="scientific">Parabacteroides gordonii MS-1 = DSM 23371</name>
    <dbReference type="NCBI Taxonomy" id="1203610"/>
    <lineage>
        <taxon>Bacteria</taxon>
        <taxon>Pseudomonadati</taxon>
        <taxon>Bacteroidota</taxon>
        <taxon>Bacteroidia</taxon>
        <taxon>Bacteroidales</taxon>
        <taxon>Tannerellaceae</taxon>
        <taxon>Parabacteroides</taxon>
    </lineage>
</organism>
<dbReference type="SUPFAM" id="SSF55174">
    <property type="entry name" value="Alpha-L RNA-binding motif"/>
    <property type="match status" value="1"/>
</dbReference>
<dbReference type="NCBIfam" id="NF007784">
    <property type="entry name" value="PRK10475.1"/>
    <property type="match status" value="1"/>
</dbReference>
<dbReference type="PANTHER" id="PTHR47683">
    <property type="entry name" value="PSEUDOURIDINE SYNTHASE FAMILY PROTEIN-RELATED"/>
    <property type="match status" value="1"/>
</dbReference>
<gene>
    <name evidence="9" type="ORF">HMPREF1536_05310</name>
</gene>
<evidence type="ECO:0000256" key="7">
    <source>
        <dbReference type="SAM" id="MobiDB-lite"/>
    </source>
</evidence>
<dbReference type="CDD" id="cd02554">
    <property type="entry name" value="PseudoU_synth_RluF"/>
    <property type="match status" value="1"/>
</dbReference>
<dbReference type="PROSITE" id="PS01149">
    <property type="entry name" value="PSI_RSU"/>
    <property type="match status" value="1"/>
</dbReference>
<dbReference type="InterPro" id="IPR020094">
    <property type="entry name" value="TruA/RsuA/RluB/E/F_N"/>
</dbReference>
<dbReference type="FunFam" id="3.30.70.1560:FF:000002">
    <property type="entry name" value="Pseudouridine synthase"/>
    <property type="match status" value="1"/>
</dbReference>
<dbReference type="RefSeq" id="WP_044191988.1">
    <property type="nucleotide sequence ID" value="NZ_AUAE01000014.1"/>
</dbReference>
<dbReference type="GO" id="GO:0003723">
    <property type="term" value="F:RNA binding"/>
    <property type="evidence" value="ECO:0007669"/>
    <property type="project" value="UniProtKB-KW"/>
</dbReference>
<evidence type="ECO:0000313" key="10">
    <source>
        <dbReference type="Proteomes" id="UP000033035"/>
    </source>
</evidence>
<evidence type="ECO:0000256" key="2">
    <source>
        <dbReference type="ARBA" id="ARBA00023235"/>
    </source>
</evidence>
<dbReference type="Pfam" id="PF01479">
    <property type="entry name" value="S4"/>
    <property type="match status" value="1"/>
</dbReference>
<comment type="caution">
    <text evidence="9">The sequence shown here is derived from an EMBL/GenBank/DDBJ whole genome shotgun (WGS) entry which is preliminary data.</text>
</comment>
<dbReference type="Proteomes" id="UP000033035">
    <property type="component" value="Unassembled WGS sequence"/>
</dbReference>
<dbReference type="InterPro" id="IPR020103">
    <property type="entry name" value="PsdUridine_synth_cat_dom_sf"/>
</dbReference>
<dbReference type="InterPro" id="IPR006145">
    <property type="entry name" value="PsdUridine_synth_RsuA/RluA"/>
</dbReference>
<dbReference type="PROSITE" id="PS50889">
    <property type="entry name" value="S4"/>
    <property type="match status" value="1"/>
</dbReference>
<dbReference type="PANTHER" id="PTHR47683:SF2">
    <property type="entry name" value="RNA-BINDING S4 DOMAIN-CONTAINING PROTEIN"/>
    <property type="match status" value="1"/>
</dbReference>
<dbReference type="SUPFAM" id="SSF55120">
    <property type="entry name" value="Pseudouridine synthase"/>
    <property type="match status" value="1"/>
</dbReference>
<dbReference type="GO" id="GO:0160138">
    <property type="term" value="F:23S rRNA pseudouridine(2604) synthase activity"/>
    <property type="evidence" value="ECO:0007669"/>
    <property type="project" value="UniProtKB-EC"/>
</dbReference>
<feature type="compositionally biased region" description="Polar residues" evidence="7">
    <location>
        <begin position="248"/>
        <end position="264"/>
    </location>
</feature>
<evidence type="ECO:0000256" key="3">
    <source>
        <dbReference type="ARBA" id="ARBA00036390"/>
    </source>
</evidence>
<dbReference type="InterPro" id="IPR018496">
    <property type="entry name" value="PsdUridine_synth_RsuA/RluB_CS"/>
</dbReference>
<keyword evidence="10" id="KW-1185">Reference proteome</keyword>
<dbReference type="InterPro" id="IPR036986">
    <property type="entry name" value="S4_RNA-bd_sf"/>
</dbReference>
<comment type="catalytic activity">
    <reaction evidence="3">
        <text>uridine(35) in tRNA(Tyr) = pseudouridine(35) in tRNA(Tyr)</text>
        <dbReference type="Rhea" id="RHEA:60556"/>
        <dbReference type="Rhea" id="RHEA-COMP:15607"/>
        <dbReference type="Rhea" id="RHEA-COMP:15608"/>
        <dbReference type="ChEBI" id="CHEBI:65314"/>
        <dbReference type="ChEBI" id="CHEBI:65315"/>
    </reaction>
</comment>
<accession>A0A0F5IKM8</accession>